<keyword evidence="2" id="KW-0808">Transferase</keyword>
<sequence>MGQDGIMTAQPWQPIVLRTRRLDLVGVDPAQAQALADGVCPLPCAPGYPHADTSSAARLARAAIEFDNWVPGYGMYMIVRRSDGLVVGDIGFHAPPDLRGAAEIGYGLAASAQHQGYMSEALAALLDWAHANGCATVLADVDPGNAPSIAVLERCGFTQVRSAGPQLRLRHVGQGWSAGSGGPER</sequence>
<dbReference type="PANTHER" id="PTHR43441:SF6">
    <property type="entry name" value="N-ACETYLTRANSFERASE DOMAIN-CONTAINING PROTEIN"/>
    <property type="match status" value="1"/>
</dbReference>
<accession>A0A8B3FRG6</accession>
<proteinExistence type="predicted"/>
<dbReference type="InterPro" id="IPR000182">
    <property type="entry name" value="GNAT_dom"/>
</dbReference>
<name>A0A8B3FRG6_9ACTN</name>
<dbReference type="InterPro" id="IPR051908">
    <property type="entry name" value="Ribosomal_N-acetyltransferase"/>
</dbReference>
<feature type="domain" description="N-acetyltransferase" evidence="1">
    <location>
        <begin position="25"/>
        <end position="174"/>
    </location>
</feature>
<dbReference type="CDD" id="cd04301">
    <property type="entry name" value="NAT_SF"/>
    <property type="match status" value="1"/>
</dbReference>
<dbReference type="Gene3D" id="3.40.630.30">
    <property type="match status" value="1"/>
</dbReference>
<dbReference type="SUPFAM" id="SSF55729">
    <property type="entry name" value="Acyl-CoA N-acyltransferases (Nat)"/>
    <property type="match status" value="1"/>
</dbReference>
<dbReference type="Proteomes" id="UP000279336">
    <property type="component" value="Unassembled WGS sequence"/>
</dbReference>
<dbReference type="PANTHER" id="PTHR43441">
    <property type="entry name" value="RIBOSOMAL-PROTEIN-SERINE ACETYLTRANSFERASE"/>
    <property type="match status" value="1"/>
</dbReference>
<evidence type="ECO:0000313" key="3">
    <source>
        <dbReference type="Proteomes" id="UP000279336"/>
    </source>
</evidence>
<dbReference type="InterPro" id="IPR016181">
    <property type="entry name" value="Acyl_CoA_acyltransferase"/>
</dbReference>
<dbReference type="AlphaFoldDB" id="A0A8B3FRG6"/>
<dbReference type="GO" id="GO:0005737">
    <property type="term" value="C:cytoplasm"/>
    <property type="evidence" value="ECO:0007669"/>
    <property type="project" value="TreeGrafter"/>
</dbReference>
<dbReference type="OrthoDB" id="2061990at2"/>
<organism evidence="2 3">
    <name type="scientific">Propionibacterium australiense</name>
    <dbReference type="NCBI Taxonomy" id="119981"/>
    <lineage>
        <taxon>Bacteria</taxon>
        <taxon>Bacillati</taxon>
        <taxon>Actinomycetota</taxon>
        <taxon>Actinomycetes</taxon>
        <taxon>Propionibacteriales</taxon>
        <taxon>Propionibacteriaceae</taxon>
        <taxon>Propionibacterium</taxon>
    </lineage>
</organism>
<reference evidence="2 3" key="1">
    <citation type="submission" date="2018-10" db="EMBL/GenBank/DDBJ databases">
        <title>Propionibacterium australiense Genome Sequencing and Assembly.</title>
        <authorList>
            <person name="Bernier A.-M."/>
            <person name="Bernard K."/>
        </authorList>
    </citation>
    <scope>NUCLEOTIDE SEQUENCE [LARGE SCALE GENOMIC DNA]</scope>
    <source>
        <strain evidence="2 3">NML98A078</strain>
    </source>
</reference>
<dbReference type="GO" id="GO:1990189">
    <property type="term" value="F:protein N-terminal-serine acetyltransferase activity"/>
    <property type="evidence" value="ECO:0007669"/>
    <property type="project" value="TreeGrafter"/>
</dbReference>
<gene>
    <name evidence="2" type="ORF">D7U36_03305</name>
</gene>
<evidence type="ECO:0000259" key="1">
    <source>
        <dbReference type="PROSITE" id="PS51186"/>
    </source>
</evidence>
<evidence type="ECO:0000313" key="2">
    <source>
        <dbReference type="EMBL" id="RLP11908.1"/>
    </source>
</evidence>
<dbReference type="GO" id="GO:0008999">
    <property type="term" value="F:protein-N-terminal-alanine acetyltransferase activity"/>
    <property type="evidence" value="ECO:0007669"/>
    <property type="project" value="TreeGrafter"/>
</dbReference>
<dbReference type="PROSITE" id="PS51186">
    <property type="entry name" value="GNAT"/>
    <property type="match status" value="1"/>
</dbReference>
<dbReference type="Pfam" id="PF13302">
    <property type="entry name" value="Acetyltransf_3"/>
    <property type="match status" value="1"/>
</dbReference>
<dbReference type="EMBL" id="RCIW01000004">
    <property type="protein sequence ID" value="RLP11908.1"/>
    <property type="molecule type" value="Genomic_DNA"/>
</dbReference>
<protein>
    <submittedName>
        <fullName evidence="2">GNAT family N-acetyltransferase</fullName>
    </submittedName>
</protein>
<comment type="caution">
    <text evidence="2">The sequence shown here is derived from an EMBL/GenBank/DDBJ whole genome shotgun (WGS) entry which is preliminary data.</text>
</comment>